<evidence type="ECO:0000256" key="1">
    <source>
        <dbReference type="ARBA" id="ARBA00035644"/>
    </source>
</evidence>
<dbReference type="Proteomes" id="UP001174932">
    <property type="component" value="Unassembled WGS sequence"/>
</dbReference>
<dbReference type="SUPFAM" id="SSF63380">
    <property type="entry name" value="Riboflavin synthase domain-like"/>
    <property type="match status" value="1"/>
</dbReference>
<dbReference type="Pfam" id="PF08021">
    <property type="entry name" value="FAD_binding_9"/>
    <property type="match status" value="1"/>
</dbReference>
<evidence type="ECO:0000259" key="2">
    <source>
        <dbReference type="PROSITE" id="PS51384"/>
    </source>
</evidence>
<dbReference type="CDD" id="cd06193">
    <property type="entry name" value="siderophore_interacting"/>
    <property type="match status" value="1"/>
</dbReference>
<reference evidence="3" key="2">
    <citation type="submission" date="2023-07" db="EMBL/GenBank/DDBJ databases">
        <authorList>
            <person name="Shen H."/>
        </authorList>
    </citation>
    <scope>NUCLEOTIDE SEQUENCE</scope>
    <source>
        <strain evidence="3">TNR-22</strain>
    </source>
</reference>
<dbReference type="InterPro" id="IPR007037">
    <property type="entry name" value="SIP_rossman_dom"/>
</dbReference>
<dbReference type="InterPro" id="IPR017938">
    <property type="entry name" value="Riboflavin_synthase-like_b-brl"/>
</dbReference>
<dbReference type="Pfam" id="PF04954">
    <property type="entry name" value="SIP"/>
    <property type="match status" value="1"/>
</dbReference>
<dbReference type="InterPro" id="IPR039261">
    <property type="entry name" value="FNR_nucleotide-bd"/>
</dbReference>
<name>A0ABT8YMV7_9HYPH</name>
<gene>
    <name evidence="3" type="ORF">Q4481_11350</name>
</gene>
<dbReference type="PROSITE" id="PS51384">
    <property type="entry name" value="FAD_FR"/>
    <property type="match status" value="1"/>
</dbReference>
<reference evidence="3" key="1">
    <citation type="journal article" date="2015" name="Int. J. Syst. Evol. Microbiol.">
        <title>Rhizobium alvei sp. nov., isolated from a freshwater river.</title>
        <authorList>
            <person name="Sheu S.Y."/>
            <person name="Huang H.W."/>
            <person name="Young C.C."/>
            <person name="Chen W.M."/>
        </authorList>
    </citation>
    <scope>NUCLEOTIDE SEQUENCE</scope>
    <source>
        <strain evidence="3">TNR-22</strain>
    </source>
</reference>
<dbReference type="InterPro" id="IPR039374">
    <property type="entry name" value="SIP_fam"/>
</dbReference>
<dbReference type="Gene3D" id="2.40.30.10">
    <property type="entry name" value="Translation factors"/>
    <property type="match status" value="2"/>
</dbReference>
<accession>A0ABT8YMV7</accession>
<organism evidence="3 4">
    <name type="scientific">Rhizobium alvei</name>
    <dbReference type="NCBI Taxonomy" id="1132659"/>
    <lineage>
        <taxon>Bacteria</taxon>
        <taxon>Pseudomonadati</taxon>
        <taxon>Pseudomonadota</taxon>
        <taxon>Alphaproteobacteria</taxon>
        <taxon>Hyphomicrobiales</taxon>
        <taxon>Rhizobiaceae</taxon>
        <taxon>Rhizobium/Agrobacterium group</taxon>
        <taxon>Rhizobium</taxon>
    </lineage>
</organism>
<feature type="domain" description="FAD-binding FR-type" evidence="2">
    <location>
        <begin position="22"/>
        <end position="125"/>
    </location>
</feature>
<dbReference type="InterPro" id="IPR013113">
    <property type="entry name" value="SIP_FAD-bd"/>
</dbReference>
<evidence type="ECO:0000313" key="3">
    <source>
        <dbReference type="EMBL" id="MDO6964555.1"/>
    </source>
</evidence>
<protein>
    <submittedName>
        <fullName evidence="3">Siderophore-interacting protein</fullName>
    </submittedName>
</protein>
<dbReference type="RefSeq" id="WP_304376458.1">
    <property type="nucleotide sequence ID" value="NZ_JAUOZU010000007.1"/>
</dbReference>
<keyword evidence="4" id="KW-1185">Reference proteome</keyword>
<comment type="caution">
    <text evidence="3">The sequence shown here is derived from an EMBL/GenBank/DDBJ whole genome shotgun (WGS) entry which is preliminary data.</text>
</comment>
<comment type="similarity">
    <text evidence="1">Belongs to the SIP oxidoreductase family.</text>
</comment>
<dbReference type="InterPro" id="IPR017927">
    <property type="entry name" value="FAD-bd_FR_type"/>
</dbReference>
<evidence type="ECO:0000313" key="4">
    <source>
        <dbReference type="Proteomes" id="UP001174932"/>
    </source>
</evidence>
<dbReference type="EMBL" id="JAUOZU010000007">
    <property type="protein sequence ID" value="MDO6964555.1"/>
    <property type="molecule type" value="Genomic_DNA"/>
</dbReference>
<sequence>MQMLETNSAAEEPIIRRVRHDLKRRMLAVAAVERITPNMMRIVLTGDDLADFPSAAPDDHVKLFVPDGEGTAMRDYTPRRFDRAALTLTLDFALHEAGPATSWALSAKPGDQLQIGGPRGSAILSDKIRHLVLIGDETALPAIGRRIEEAGADCEITAIVAVTDAAERQSFESPARLDLRWVYRDAAQADVAEPLLDAVGDLALKAESFVWIAAEAQVARSLRAHFLDRLGHDRGWVKAAGYWKKGVADGHEKFED</sequence>
<proteinExistence type="inferred from homology"/>
<dbReference type="Gene3D" id="3.40.50.80">
    <property type="entry name" value="Nucleotide-binding domain of ferredoxin-NADP reductase (FNR) module"/>
    <property type="match status" value="1"/>
</dbReference>
<dbReference type="PANTHER" id="PTHR30157">
    <property type="entry name" value="FERRIC REDUCTASE, NADPH-DEPENDENT"/>
    <property type="match status" value="1"/>
</dbReference>
<dbReference type="PANTHER" id="PTHR30157:SF0">
    <property type="entry name" value="NADPH-DEPENDENT FERRIC-CHELATE REDUCTASE"/>
    <property type="match status" value="1"/>
</dbReference>